<feature type="compositionally biased region" description="Basic and acidic residues" evidence="1">
    <location>
        <begin position="81"/>
        <end position="93"/>
    </location>
</feature>
<reference evidence="3 4" key="1">
    <citation type="submission" date="2021-03" db="EMBL/GenBank/DDBJ databases">
        <title>Genomic Encyclopedia of Type Strains, Phase IV (KMG-IV): sequencing the most valuable type-strain genomes for metagenomic binning, comparative biology and taxonomic classification.</title>
        <authorList>
            <person name="Goeker M."/>
        </authorList>
    </citation>
    <scope>NUCLEOTIDE SEQUENCE [LARGE SCALE GENOMIC DNA]</scope>
    <source>
        <strain evidence="3 4">DSM 26427</strain>
    </source>
</reference>
<keyword evidence="4" id="KW-1185">Reference proteome</keyword>
<evidence type="ECO:0000256" key="2">
    <source>
        <dbReference type="SAM" id="SignalP"/>
    </source>
</evidence>
<feature type="signal peptide" evidence="2">
    <location>
        <begin position="1"/>
        <end position="24"/>
    </location>
</feature>
<feature type="compositionally biased region" description="Basic and acidic residues" evidence="1">
    <location>
        <begin position="59"/>
        <end position="70"/>
    </location>
</feature>
<feature type="region of interest" description="Disordered" evidence="1">
    <location>
        <begin position="49"/>
        <end position="93"/>
    </location>
</feature>
<accession>A0ABS4EN41</accession>
<feature type="chain" id="PRO_5047487255" evidence="2">
    <location>
        <begin position="25"/>
        <end position="93"/>
    </location>
</feature>
<comment type="caution">
    <text evidence="3">The sequence shown here is derived from an EMBL/GenBank/DDBJ whole genome shotgun (WGS) entry which is preliminary data.</text>
</comment>
<evidence type="ECO:0000256" key="1">
    <source>
        <dbReference type="SAM" id="MobiDB-lite"/>
    </source>
</evidence>
<gene>
    <name evidence="3" type="ORF">J2Z75_002886</name>
</gene>
<evidence type="ECO:0000313" key="3">
    <source>
        <dbReference type="EMBL" id="MBP1859369.1"/>
    </source>
</evidence>
<dbReference type="Proteomes" id="UP000823786">
    <property type="component" value="Unassembled WGS sequence"/>
</dbReference>
<proteinExistence type="predicted"/>
<dbReference type="EMBL" id="JAGGJV010000005">
    <property type="protein sequence ID" value="MBP1859369.1"/>
    <property type="molecule type" value="Genomic_DNA"/>
</dbReference>
<protein>
    <submittedName>
        <fullName evidence="3">Opacity protein-like surface antigen</fullName>
    </submittedName>
</protein>
<keyword evidence="2" id="KW-0732">Signal</keyword>
<sequence>MTRILTLAAAAALAAAALSSAASAQENTEFRAGVKCDWGFSNCNVRGGASYSNTQTHGSHTETNKLDFNADKYGPSLDGSHNNRKEDEQPRGN</sequence>
<name>A0ABS4EN41_9HYPH</name>
<organism evidence="3 4">
    <name type="scientific">Rhizobium herbae</name>
    <dbReference type="NCBI Taxonomy" id="508661"/>
    <lineage>
        <taxon>Bacteria</taxon>
        <taxon>Pseudomonadati</taxon>
        <taxon>Pseudomonadota</taxon>
        <taxon>Alphaproteobacteria</taxon>
        <taxon>Hyphomicrobiales</taxon>
        <taxon>Rhizobiaceae</taxon>
        <taxon>Rhizobium/Agrobacterium group</taxon>
        <taxon>Rhizobium</taxon>
    </lineage>
</organism>
<evidence type="ECO:0000313" key="4">
    <source>
        <dbReference type="Proteomes" id="UP000823786"/>
    </source>
</evidence>
<dbReference type="RefSeq" id="WP_209853425.1">
    <property type="nucleotide sequence ID" value="NZ_JAGGJV010000005.1"/>
</dbReference>